<dbReference type="PROSITE" id="PS51274">
    <property type="entry name" value="GATASE_COBBQ"/>
    <property type="match status" value="1"/>
</dbReference>
<dbReference type="InterPro" id="IPR004484">
    <property type="entry name" value="CbiA/CobB_synth"/>
</dbReference>
<evidence type="ECO:0000259" key="8">
    <source>
        <dbReference type="Pfam" id="PF01656"/>
    </source>
</evidence>
<evidence type="ECO:0000256" key="4">
    <source>
        <dbReference type="ARBA" id="ARBA00022840"/>
    </source>
</evidence>
<keyword evidence="7" id="KW-0169">Cobalamin biosynthesis</keyword>
<comment type="caution">
    <text evidence="10">The sequence shown here is derived from an EMBL/GenBank/DDBJ whole genome shotgun (WGS) entry which is preliminary data.</text>
</comment>
<name>A0A7W1WRI0_9BACL</name>
<feature type="active site" description="Nucleophile" evidence="7">
    <location>
        <position position="338"/>
    </location>
</feature>
<keyword evidence="4 7" id="KW-0067">ATP-binding</keyword>
<keyword evidence="6 7" id="KW-0315">Glutamine amidotransferase</keyword>
<dbReference type="RefSeq" id="WP_181751895.1">
    <property type="nucleotide sequence ID" value="NZ_JACEIQ010000009.1"/>
</dbReference>
<evidence type="ECO:0000256" key="3">
    <source>
        <dbReference type="ARBA" id="ARBA00022741"/>
    </source>
</evidence>
<evidence type="ECO:0000256" key="7">
    <source>
        <dbReference type="HAMAP-Rule" id="MF_00027"/>
    </source>
</evidence>
<dbReference type="Pfam" id="PF01656">
    <property type="entry name" value="CbiA"/>
    <property type="match status" value="1"/>
</dbReference>
<feature type="domain" description="CobQ/CobB/MinD/ParA nucleotide binding" evidence="8">
    <location>
        <begin position="8"/>
        <end position="194"/>
    </location>
</feature>
<dbReference type="PANTHER" id="PTHR43873:SF1">
    <property type="entry name" value="COBYRINATE A,C-DIAMIDE SYNTHASE"/>
    <property type="match status" value="1"/>
</dbReference>
<comment type="catalytic activity">
    <reaction evidence="7">
        <text>cob(II)yrinate + 2 L-glutamine + 2 ATP + 2 H2O = cob(II)yrinate a,c diamide + 2 L-glutamate + 2 ADP + 2 phosphate + 2 H(+)</text>
        <dbReference type="Rhea" id="RHEA:26289"/>
        <dbReference type="ChEBI" id="CHEBI:15377"/>
        <dbReference type="ChEBI" id="CHEBI:15378"/>
        <dbReference type="ChEBI" id="CHEBI:29985"/>
        <dbReference type="ChEBI" id="CHEBI:30616"/>
        <dbReference type="ChEBI" id="CHEBI:43474"/>
        <dbReference type="ChEBI" id="CHEBI:58359"/>
        <dbReference type="ChEBI" id="CHEBI:58537"/>
        <dbReference type="ChEBI" id="CHEBI:58894"/>
        <dbReference type="ChEBI" id="CHEBI:456216"/>
        <dbReference type="EC" id="6.3.5.11"/>
    </reaction>
</comment>
<dbReference type="SUPFAM" id="SSF52540">
    <property type="entry name" value="P-loop containing nucleoside triphosphate hydrolases"/>
    <property type="match status" value="1"/>
</dbReference>
<feature type="site" description="Increases nucleophilicity of active site Cys" evidence="7">
    <location>
        <position position="440"/>
    </location>
</feature>
<dbReference type="HAMAP" id="MF_00027">
    <property type="entry name" value="CobB_CbiA"/>
    <property type="match status" value="1"/>
</dbReference>
<dbReference type="CDD" id="cd03130">
    <property type="entry name" value="GATase1_CobB"/>
    <property type="match status" value="1"/>
</dbReference>
<reference evidence="10 11" key="1">
    <citation type="submission" date="2020-07" db="EMBL/GenBank/DDBJ databases">
        <authorList>
            <person name="Feng H."/>
        </authorList>
    </citation>
    <scope>NUCLEOTIDE SEQUENCE [LARGE SCALE GENOMIC DNA]</scope>
    <source>
        <strain evidence="11">s-10</strain>
    </source>
</reference>
<dbReference type="EC" id="6.3.5.11" evidence="7"/>
<keyword evidence="11" id="KW-1185">Reference proteome</keyword>
<comment type="pathway">
    <text evidence="7">Cofactor biosynthesis; adenosylcobalamin biosynthesis; cob(II)yrinate a,c-diamide from sirohydrochlorin (anaerobic route): step 10/10.</text>
</comment>
<evidence type="ECO:0000313" key="10">
    <source>
        <dbReference type="EMBL" id="MBA4494647.1"/>
    </source>
</evidence>
<gene>
    <name evidence="7" type="primary">cbiA</name>
    <name evidence="10" type="ORF">H1191_10050</name>
</gene>
<dbReference type="AlphaFoldDB" id="A0A7W1WRI0"/>
<evidence type="ECO:0000256" key="5">
    <source>
        <dbReference type="ARBA" id="ARBA00022842"/>
    </source>
</evidence>
<accession>A0A7W1WRI0</accession>
<dbReference type="Gene3D" id="3.40.50.880">
    <property type="match status" value="1"/>
</dbReference>
<dbReference type="GO" id="GO:0009236">
    <property type="term" value="P:cobalamin biosynthetic process"/>
    <property type="evidence" value="ECO:0007669"/>
    <property type="project" value="UniProtKB-UniRule"/>
</dbReference>
<dbReference type="SUPFAM" id="SSF52317">
    <property type="entry name" value="Class I glutamine amidotransferase-like"/>
    <property type="match status" value="1"/>
</dbReference>
<evidence type="ECO:0000313" key="11">
    <source>
        <dbReference type="Proteomes" id="UP000535491"/>
    </source>
</evidence>
<keyword evidence="2 7" id="KW-0436">Ligase</keyword>
<dbReference type="Pfam" id="PF07685">
    <property type="entry name" value="GATase_3"/>
    <property type="match status" value="1"/>
</dbReference>
<comment type="function">
    <text evidence="7">Catalyzes the ATP-dependent amidation of the two carboxylate groups at positions a and c of cobyrinate, using either L-glutamine or ammonia as the nitrogen source.</text>
</comment>
<dbReference type="UniPathway" id="UPA00148">
    <property type="reaction ID" value="UER00231"/>
</dbReference>
<dbReference type="InterPro" id="IPR002586">
    <property type="entry name" value="CobQ/CobB/MinD/ParA_Nub-bd_dom"/>
</dbReference>
<dbReference type="NCBIfam" id="NF002204">
    <property type="entry name" value="PRK01077.1"/>
    <property type="match status" value="1"/>
</dbReference>
<evidence type="ECO:0000256" key="1">
    <source>
        <dbReference type="ARBA" id="ARBA00001946"/>
    </source>
</evidence>
<dbReference type="PANTHER" id="PTHR43873">
    <property type="entry name" value="COBYRINATE A,C-DIAMIDE SYNTHASE"/>
    <property type="match status" value="1"/>
</dbReference>
<keyword evidence="3 7" id="KW-0547">Nucleotide-binding</keyword>
<feature type="domain" description="CobB/CobQ-like glutamine amidotransferase" evidence="9">
    <location>
        <begin position="256"/>
        <end position="446"/>
    </location>
</feature>
<organism evidence="10 11">
    <name type="scientific">Paenactinomyces guangxiensis</name>
    <dbReference type="NCBI Taxonomy" id="1490290"/>
    <lineage>
        <taxon>Bacteria</taxon>
        <taxon>Bacillati</taxon>
        <taxon>Bacillota</taxon>
        <taxon>Bacilli</taxon>
        <taxon>Bacillales</taxon>
        <taxon>Thermoactinomycetaceae</taxon>
        <taxon>Paenactinomyces</taxon>
    </lineage>
</organism>
<dbReference type="Proteomes" id="UP000535491">
    <property type="component" value="Unassembled WGS sequence"/>
</dbReference>
<dbReference type="InterPro" id="IPR011698">
    <property type="entry name" value="GATase_3"/>
</dbReference>
<comment type="cofactor">
    <cofactor evidence="1 7">
        <name>Mg(2+)</name>
        <dbReference type="ChEBI" id="CHEBI:18420"/>
    </cofactor>
</comment>
<dbReference type="GO" id="GO:0005524">
    <property type="term" value="F:ATP binding"/>
    <property type="evidence" value="ECO:0007669"/>
    <property type="project" value="UniProtKB-UniRule"/>
</dbReference>
<dbReference type="InterPro" id="IPR029062">
    <property type="entry name" value="Class_I_gatase-like"/>
</dbReference>
<protein>
    <recommendedName>
        <fullName evidence="7">Cobyrinate a,c-diamide synthase</fullName>
        <ecNumber evidence="7">6.3.5.11</ecNumber>
    </recommendedName>
    <alternativeName>
        <fullName evidence="7">Cobyrinic acid a,c-diamide synthetase</fullName>
    </alternativeName>
</protein>
<evidence type="ECO:0000256" key="6">
    <source>
        <dbReference type="ARBA" id="ARBA00022962"/>
    </source>
</evidence>
<sequence>MSQSRPRIVIAGTESGVGKTTLTLALMAAFKRRGLVVQGFKAGPDYIDPSYHTAVTGRPSRNLDTWILTPECMREIFLRGSQGAELSVIEGVMGLYDGEGPLSDKGSTAEIAIMLQSPCILVVNINRLARSAAAVVKGYQLLNPAVPIAGVIVNQAGGEAHFRMVQAAIEQECGLPVLGWLPQSTAINIPERHLGLVPAVERGEMTPLFERLAKEAERGVNLDQILAIATNAPRLEELADRLFQPLATDNQHRPVIAVAKDEAFNFYYPENLELLEMFGADLLFFSPLRGEPVPDEADGLYIGGGFPEEFVVELAGNDLVKTSFYRRITGGLPAFAECGGYMYLSRSIKDTAGRVHDMVGVIPATVEMKDHLVALGYREVKAETDQLLLRDGEKARGHEFHYSTLTPQTADYSPAYKTTSRWGKQQEGYAKENLLAGYTHLHFASNPAMVHRWLTACREYRHKKRTALG</sequence>
<comment type="miscellaneous">
    <text evidence="7">The a and c carboxylates of cobyrinate are activated for nucleophilic attack via formation of a phosphorylated intermediate by ATP. CbiA catalyzes first the amidation of the c-carboxylate, and then that of the a-carboxylate.</text>
</comment>
<dbReference type="EMBL" id="JACEIQ010000009">
    <property type="protein sequence ID" value="MBA4494647.1"/>
    <property type="molecule type" value="Genomic_DNA"/>
</dbReference>
<dbReference type="GO" id="GO:0042242">
    <property type="term" value="F:cobyrinic acid a,c-diamide synthase activity"/>
    <property type="evidence" value="ECO:0007669"/>
    <property type="project" value="UniProtKB-UniRule"/>
</dbReference>
<dbReference type="Gene3D" id="3.40.50.300">
    <property type="entry name" value="P-loop containing nucleotide triphosphate hydrolases"/>
    <property type="match status" value="2"/>
</dbReference>
<dbReference type="CDD" id="cd05388">
    <property type="entry name" value="CobB_N"/>
    <property type="match status" value="1"/>
</dbReference>
<evidence type="ECO:0000256" key="2">
    <source>
        <dbReference type="ARBA" id="ARBA00022598"/>
    </source>
</evidence>
<dbReference type="NCBIfam" id="TIGR00379">
    <property type="entry name" value="cobB"/>
    <property type="match status" value="1"/>
</dbReference>
<evidence type="ECO:0000259" key="9">
    <source>
        <dbReference type="Pfam" id="PF07685"/>
    </source>
</evidence>
<keyword evidence="5 7" id="KW-0460">Magnesium</keyword>
<comment type="similarity">
    <text evidence="7">Belongs to the CobB/CbiA family.</text>
</comment>
<comment type="domain">
    <text evidence="7">Comprises of two domains. The C-terminal domain contains the binding site for glutamine and catalyzes the hydrolysis of this substrate to glutamate and ammonia. The N-terminal domain is anticipated to bind ATP and cobyrinate and catalyzes the ultimate synthesis of the diamide product. The ammonia produced via the glutaminase domain is probably translocated to the adjacent domain via a molecular tunnel, where it reacts with an activated intermediate.</text>
</comment>
<proteinExistence type="inferred from homology"/>
<dbReference type="InterPro" id="IPR027417">
    <property type="entry name" value="P-loop_NTPase"/>
</dbReference>